<feature type="domain" description="Putative T7SS secretion signal" evidence="4">
    <location>
        <begin position="12"/>
        <end position="254"/>
    </location>
</feature>
<feature type="region of interest" description="Disordered" evidence="2">
    <location>
        <begin position="393"/>
        <end position="850"/>
    </location>
</feature>
<feature type="compositionally biased region" description="Low complexity" evidence="2">
    <location>
        <begin position="512"/>
        <end position="533"/>
    </location>
</feature>
<reference evidence="6 7" key="1">
    <citation type="submission" date="2022-06" db="EMBL/GenBank/DDBJ databases">
        <title>Genomic Encyclopedia of Archaeal and Bacterial Type Strains, Phase II (KMG-II): from individual species to whole genera.</title>
        <authorList>
            <person name="Goeker M."/>
        </authorList>
    </citation>
    <scope>NUCLEOTIDE SEQUENCE [LARGE SCALE GENOMIC DNA]</scope>
    <source>
        <strain evidence="6 7">DSM 44693</strain>
    </source>
</reference>
<evidence type="ECO:0000259" key="5">
    <source>
        <dbReference type="Pfam" id="PF25023"/>
    </source>
</evidence>
<organism evidence="6 7">
    <name type="scientific">Williamsia maris</name>
    <dbReference type="NCBI Taxonomy" id="72806"/>
    <lineage>
        <taxon>Bacteria</taxon>
        <taxon>Bacillati</taxon>
        <taxon>Actinomycetota</taxon>
        <taxon>Actinomycetes</taxon>
        <taxon>Mycobacteriales</taxon>
        <taxon>Nocardiaceae</taxon>
        <taxon>Williamsia</taxon>
    </lineage>
</organism>
<keyword evidence="7" id="KW-1185">Reference proteome</keyword>
<dbReference type="InterPro" id="IPR031325">
    <property type="entry name" value="RHS_repeat"/>
</dbReference>
<dbReference type="Gene3D" id="2.180.10.10">
    <property type="entry name" value="RHS repeat-associated core"/>
    <property type="match status" value="3"/>
</dbReference>
<feature type="region of interest" description="Disordered" evidence="2">
    <location>
        <begin position="58"/>
        <end position="93"/>
    </location>
</feature>
<evidence type="ECO:0000259" key="4">
    <source>
        <dbReference type="Pfam" id="PF21725"/>
    </source>
</evidence>
<dbReference type="NCBIfam" id="TIGR01643">
    <property type="entry name" value="YD_repeat_2x"/>
    <property type="match status" value="9"/>
</dbReference>
<dbReference type="InterPro" id="IPR022385">
    <property type="entry name" value="Rhs_assc_core"/>
</dbReference>
<dbReference type="InterPro" id="IPR049082">
    <property type="entry name" value="T7SS_signal"/>
</dbReference>
<dbReference type="Pfam" id="PF20148">
    <property type="entry name" value="DUF6531"/>
    <property type="match status" value="1"/>
</dbReference>
<evidence type="ECO:0000256" key="2">
    <source>
        <dbReference type="SAM" id="MobiDB-lite"/>
    </source>
</evidence>
<comment type="caution">
    <text evidence="6">The sequence shown here is derived from an EMBL/GenBank/DDBJ whole genome shotgun (WGS) entry which is preliminary data.</text>
</comment>
<feature type="compositionally biased region" description="Basic and acidic residues" evidence="2">
    <location>
        <begin position="64"/>
        <end position="91"/>
    </location>
</feature>
<evidence type="ECO:0000313" key="6">
    <source>
        <dbReference type="EMBL" id="MCP2174796.1"/>
    </source>
</evidence>
<feature type="region of interest" description="Disordered" evidence="2">
    <location>
        <begin position="193"/>
        <end position="217"/>
    </location>
</feature>
<evidence type="ECO:0000313" key="7">
    <source>
        <dbReference type="Proteomes" id="UP001206895"/>
    </source>
</evidence>
<feature type="domain" description="Teneurin-like YD-shell" evidence="5">
    <location>
        <begin position="1353"/>
        <end position="1472"/>
    </location>
</feature>
<evidence type="ECO:0000259" key="3">
    <source>
        <dbReference type="Pfam" id="PF20148"/>
    </source>
</evidence>
<keyword evidence="1" id="KW-0677">Repeat</keyword>
<dbReference type="PRINTS" id="PR00394">
    <property type="entry name" value="RHSPROTEIN"/>
</dbReference>
<name>A0ABT1HD29_9NOCA</name>
<feature type="compositionally biased region" description="Low complexity" evidence="2">
    <location>
        <begin position="393"/>
        <end position="430"/>
    </location>
</feature>
<dbReference type="InterPro" id="IPR056823">
    <property type="entry name" value="TEN-like_YD-shell"/>
</dbReference>
<dbReference type="Pfam" id="PF25023">
    <property type="entry name" value="TEN_YD-shell"/>
    <property type="match status" value="1"/>
</dbReference>
<dbReference type="EMBL" id="JAMTCJ010000001">
    <property type="protein sequence ID" value="MCP2174796.1"/>
    <property type="molecule type" value="Genomic_DNA"/>
</dbReference>
<sequence length="2024" mass="212013">MGILDDVVSFGEKALDAGEKAVGNVVDAGTDVLADGMRAVGLDGAADAVEDFGDTLADQLGATPDEKSLDETEDPKELVHGDPGAMHDRAGKLSTMSGSLDTGGQGLRGISVGDWGGEASEGYDAKTAAEFPKWFTAADACEAAGTALNGLADAVTWSQTQAAEAVRLWKEAKRQHDAWADDKNRRTDAYNSAADSYNSGATDVKPTMPTFGPDPGPALKDEANRVLRAAREHRNSAADSAAGALKGAADKAPELAGAASRLADTLDDASTTFNIMKDHFAVGAASVVTDTVKMVRTVNPSDPYNMAHPAEYARNATALGAGLTSMAAHPEEFGKAFLGNGWDKDPAQAAGSLTANIMSLAAPGPKGAGALSGVTRTGAAGAREAATAASAATREAATASRTVATSSARGVESVSRDVGAGARDAASSARPPISHPSEAPRASESAGAGESRGADAGRNDGPVAAERDSAAPAAKDPDSDAGATTPERPGGDTAAPHDQPADGSSAPHDGADSPAADRPTADTTPADKPADPVAPDKPAPDDPDLVNRPDGSDAPAAKDPEPIHNDLPPKADEPSLTPQDHDVAPPKADEPSGTPRDHDVAPVSKVEEPTAPNADPPPRLHDDLPTKEPDPVPSHADDVPARDPGSSSPHNGGEATDQTPPPPAHTRSASVDPPAPVPHAPSPTHDVRPTHDATPQRIEPPNRVEPQGRVDPVQPKSDGVGGRADPPSVPRDPGLSPRHGPGADAPGQPVKPSTVADPRGPSHAGHNKPDDPGGAAAVATRQGETVAPAGGRSAETATGRDVGGGKPESADSPDGQADPVETPNIDASTPDGDPAKASTEPKDCTSTGEPVDVATGEYFLPATDVALPGVLPLTMVRCHRSGYRSGHWFGPSWSSTLDARVVADDDGVTTIDPDGVVLRFPPVDGDDEVHPVVGRVWRLGRTPRGGYVLTDRTGDRSLWFDPKPQLGGADIAAQAFSLSAITDRHRNRIIIGYSTMGVPVSVEHSGGYRLAIDSAGGRVIRYRAISMSDAGVTSTTLREFGYDEGNLVAVTDAEGATTRFAYDDDHRMVSWSDSIGQTYKNVYDDQGRIVYQSGVGGVWAGRFDYRDLGDGTGSVTAYTDAVGATTFYGMDVDGRPQRMADPMGRTTFTRWDVRRNPISSTDPTGAVTTYDYNDEGDLVRIADPSGAATTIGYAAPGRPSRVVAADGAVQAIGYDVDLNPVSVTDPAGAVRTVGYSASGVPTESTDADGRRTVFAANAAGLPTSVVDPQGNTASVEYDDFGRPVRVVAADGAVTQRRYDLEGRLLAEIAPDGGSQTWTYDGEGNRLSHADAVGAVTRWEYGFYDLPVARIDNDGSRTTFEYDRARRLIGVVNPLGRRWTYEYFPDGRVAREVDFAGAETTFAYDDAGRLASKMNGAGERISYSYDAVGRLVAERSGDEVVEYGYDAAGRMVSASNGFGQLDLGYDAVGRTVSESWNAAAVLSRWSAGGNLTERITPAGVAAGYGYDARGVLAGMTVGDRIIDVATDAVGRETRRSFGTSAIDSQWDAAGRLTRRSVVAGLTDPGRINFGLTDPEPERVAASSGFAYRADGALVSVTGEGPAGEAVARNARFDLDPIGRVRSVTDAAGTLVESFAYDASSNIVAGGAGDGGERAGWEYRDGRLMDDGRASYGYDGAGRVVQVVRRRLSRKPDVWRYGWDAWDRLREVVDPSGRRWGYEYDPIGRRVAKVADDGTRTSFVWSGTQLVEQIDDTSGDGLAWVYAPGGLTPLAQLTVSRQAGPALSSGGLLNMAGLETDLSTSTMPQSDVDQRFYAIVSDQIGMPVGLLDPDTGAFAGRATTTLWGQSAWTGESTPLRFPGQYADDESGLFYNLMRYYSPDTGRYLTPDPLGLSPAPNPYAYPPNPNTSCDPLGLMPAGCSGDRIPTSARIQQPLWTETGSRSPVENAFQHFQKHGSEFPEVRNALEYVADAQEFLRNPPAEALLKTRPNGDVLVYDPATNRFAVMNLGGAPRTYFKPKDGLEYFNAQ</sequence>
<dbReference type="InterPro" id="IPR006530">
    <property type="entry name" value="YD"/>
</dbReference>
<dbReference type="Proteomes" id="UP001206895">
    <property type="component" value="Unassembled WGS sequence"/>
</dbReference>
<dbReference type="RefSeq" id="WP_253659819.1">
    <property type="nucleotide sequence ID" value="NZ_BAAAJQ010000001.1"/>
</dbReference>
<dbReference type="InterPro" id="IPR050708">
    <property type="entry name" value="T6SS_VgrG/RHS"/>
</dbReference>
<feature type="compositionally biased region" description="Basic and acidic residues" evidence="2">
    <location>
        <begin position="618"/>
        <end position="641"/>
    </location>
</feature>
<protein>
    <submittedName>
        <fullName evidence="6">RHS repeat-associated core domain-containing protein</fullName>
    </submittedName>
</protein>
<feature type="compositionally biased region" description="Basic and acidic residues" evidence="2">
    <location>
        <begin position="545"/>
        <end position="608"/>
    </location>
</feature>
<dbReference type="PANTHER" id="PTHR32305">
    <property type="match status" value="1"/>
</dbReference>
<dbReference type="Pfam" id="PF21725">
    <property type="entry name" value="T7SS_signal"/>
    <property type="match status" value="1"/>
</dbReference>
<dbReference type="Pfam" id="PF05593">
    <property type="entry name" value="RHS_repeat"/>
    <property type="match status" value="4"/>
</dbReference>
<dbReference type="PANTHER" id="PTHR32305:SF15">
    <property type="entry name" value="PROTEIN RHSA-RELATED"/>
    <property type="match status" value="1"/>
</dbReference>
<dbReference type="NCBIfam" id="TIGR03696">
    <property type="entry name" value="Rhs_assc_core"/>
    <property type="match status" value="1"/>
</dbReference>
<proteinExistence type="predicted"/>
<accession>A0ABT1HD29</accession>
<dbReference type="InterPro" id="IPR045351">
    <property type="entry name" value="DUF6531"/>
</dbReference>
<evidence type="ECO:0000256" key="1">
    <source>
        <dbReference type="ARBA" id="ARBA00022737"/>
    </source>
</evidence>
<gene>
    <name evidence="6" type="ORF">LX13_000603</name>
</gene>
<feature type="domain" description="DUF6531" evidence="3">
    <location>
        <begin position="848"/>
        <end position="920"/>
    </location>
</feature>